<feature type="binding site" evidence="6">
    <location>
        <position position="260"/>
    </location>
    <ligand>
        <name>AMP</name>
        <dbReference type="ChEBI" id="CHEBI:456215"/>
    </ligand>
</feature>
<organism evidence="9 10">
    <name type="scientific">Candidatus Beckwithbacteria bacterium RBG_13_42_9</name>
    <dbReference type="NCBI Taxonomy" id="1797457"/>
    <lineage>
        <taxon>Bacteria</taxon>
        <taxon>Candidatus Beckwithiibacteriota</taxon>
    </lineage>
</organism>
<evidence type="ECO:0000313" key="9">
    <source>
        <dbReference type="EMBL" id="OGD62977.1"/>
    </source>
</evidence>
<dbReference type="PROSITE" id="PS01050">
    <property type="entry name" value="YJEF_C_2"/>
    <property type="match status" value="1"/>
</dbReference>
<dbReference type="InterPro" id="IPR029056">
    <property type="entry name" value="Ribokinase-like"/>
</dbReference>
<comment type="catalytic activity">
    <reaction evidence="6">
        <text>(6S)-NADHX + ADP = AMP + phosphate + NADH + H(+)</text>
        <dbReference type="Rhea" id="RHEA:32223"/>
        <dbReference type="ChEBI" id="CHEBI:15378"/>
        <dbReference type="ChEBI" id="CHEBI:43474"/>
        <dbReference type="ChEBI" id="CHEBI:57945"/>
        <dbReference type="ChEBI" id="CHEBI:64074"/>
        <dbReference type="ChEBI" id="CHEBI:456215"/>
        <dbReference type="ChEBI" id="CHEBI:456216"/>
        <dbReference type="EC" id="4.2.1.136"/>
    </reaction>
</comment>
<dbReference type="EMBL" id="MEZK01000014">
    <property type="protein sequence ID" value="OGD62977.1"/>
    <property type="molecule type" value="Genomic_DNA"/>
</dbReference>
<dbReference type="SUPFAM" id="SSF53613">
    <property type="entry name" value="Ribokinase-like"/>
    <property type="match status" value="1"/>
</dbReference>
<gene>
    <name evidence="6" type="primary">nnrD</name>
    <name evidence="9" type="ORF">A2160_04410</name>
</gene>
<evidence type="ECO:0000256" key="4">
    <source>
        <dbReference type="ARBA" id="ARBA00023027"/>
    </source>
</evidence>
<dbReference type="CDD" id="cd01171">
    <property type="entry name" value="YXKO-related"/>
    <property type="match status" value="1"/>
</dbReference>
<dbReference type="AlphaFoldDB" id="A0A1F5E6E6"/>
<dbReference type="GO" id="GO:0052855">
    <property type="term" value="F:ADP-dependent NAD(P)H-hydrate dehydratase activity"/>
    <property type="evidence" value="ECO:0007669"/>
    <property type="project" value="UniProtKB-UniRule"/>
</dbReference>
<feature type="compositionally biased region" description="Polar residues" evidence="7">
    <location>
        <begin position="184"/>
        <end position="203"/>
    </location>
</feature>
<comment type="caution">
    <text evidence="6">Lacks conserved residue(s) required for the propagation of feature annotation.</text>
</comment>
<accession>A0A1F5E6E6</accession>
<dbReference type="PANTHER" id="PTHR12592">
    <property type="entry name" value="ATP-DEPENDENT (S)-NAD(P)H-HYDRATE DEHYDRATASE FAMILY MEMBER"/>
    <property type="match status" value="1"/>
</dbReference>
<dbReference type="HAMAP" id="MF_01965">
    <property type="entry name" value="NADHX_dehydratase"/>
    <property type="match status" value="1"/>
</dbReference>
<comment type="catalytic activity">
    <reaction evidence="6">
        <text>(6S)-NADPHX + ADP = AMP + phosphate + NADPH + H(+)</text>
        <dbReference type="Rhea" id="RHEA:32235"/>
        <dbReference type="ChEBI" id="CHEBI:15378"/>
        <dbReference type="ChEBI" id="CHEBI:43474"/>
        <dbReference type="ChEBI" id="CHEBI:57783"/>
        <dbReference type="ChEBI" id="CHEBI:64076"/>
        <dbReference type="ChEBI" id="CHEBI:456215"/>
        <dbReference type="ChEBI" id="CHEBI:456216"/>
        <dbReference type="EC" id="4.2.1.136"/>
    </reaction>
</comment>
<comment type="subunit">
    <text evidence="6">Homotetramer.</text>
</comment>
<feature type="binding site" evidence="6">
    <location>
        <position position="261"/>
    </location>
    <ligand>
        <name>(6S)-NADPHX</name>
        <dbReference type="ChEBI" id="CHEBI:64076"/>
    </ligand>
</feature>
<protein>
    <recommendedName>
        <fullName evidence="6">ADP-dependent (S)-NAD(P)H-hydrate dehydratase</fullName>
        <ecNumber evidence="6">4.2.1.136</ecNumber>
    </recommendedName>
    <alternativeName>
        <fullName evidence="6">ADP-dependent NAD(P)HX dehydratase</fullName>
    </alternativeName>
</protein>
<feature type="binding site" evidence="6">
    <location>
        <position position="160"/>
    </location>
    <ligand>
        <name>(6S)-NADPHX</name>
        <dbReference type="ChEBI" id="CHEBI:64076"/>
    </ligand>
</feature>
<feature type="region of interest" description="Disordered" evidence="7">
    <location>
        <begin position="184"/>
        <end position="204"/>
    </location>
</feature>
<evidence type="ECO:0000256" key="1">
    <source>
        <dbReference type="ARBA" id="ARBA00022741"/>
    </source>
</evidence>
<feature type="domain" description="YjeF C-terminal" evidence="8">
    <location>
        <begin position="5"/>
        <end position="318"/>
    </location>
</feature>
<dbReference type="GO" id="GO:0046496">
    <property type="term" value="P:nicotinamide nucleotide metabolic process"/>
    <property type="evidence" value="ECO:0007669"/>
    <property type="project" value="UniProtKB-UniRule"/>
</dbReference>
<dbReference type="Pfam" id="PF01256">
    <property type="entry name" value="Carb_kinase"/>
    <property type="match status" value="2"/>
</dbReference>
<keyword evidence="1 6" id="KW-0547">Nucleotide-binding</keyword>
<evidence type="ECO:0000259" key="8">
    <source>
        <dbReference type="PROSITE" id="PS51383"/>
    </source>
</evidence>
<dbReference type="EC" id="4.2.1.136" evidence="6"/>
<comment type="function">
    <text evidence="6">Catalyzes the dehydration of the S-form of NAD(P)HX at the expense of ADP, which is converted to AMP. Together with NAD(P)HX epimerase, which catalyzes the epimerization of the S- and R-forms, the enzyme allows the repair of both epimers of NAD(P)HX, a damaged form of NAD(P)H that is a result of enzymatic or heat-dependent hydration.</text>
</comment>
<sequence length="326" mass="35418">METVTPDFIRSNLYRPPKESHKGQNGKLTIVGGSKLFHGASLWALKVASRIVDMVYYASVLENLELVKDLEKNLYDFIAVPLGKEADYIAESDAVLIGPGMVRGEAEESGTGESGEETKLRALSLLHQFPQKKWILDAGVLQVIEVEELKKLGQVIVTPHAKEFENLFEGELSNIAIKPQKDFSNSSHRLIQPGSESGNQRGRQYSDKAIEQLSEQVKDKAKQYGCIVVLKGKTDIICAPDGKCLLNETGNEGMTKGGTGDVLAGLIAALACKNELFVAAAAGTYINGLAGNELYQKVGPYFNASDLANQIPQTLAEVGNLTHMLR</sequence>
<dbReference type="Gene3D" id="3.40.1190.20">
    <property type="match status" value="1"/>
</dbReference>
<dbReference type="InterPro" id="IPR017953">
    <property type="entry name" value="Carbohydrate_kinase_pred_CS"/>
</dbReference>
<feature type="binding site" evidence="6">
    <location>
        <position position="100"/>
    </location>
    <ligand>
        <name>(6S)-NADPHX</name>
        <dbReference type="ChEBI" id="CHEBI:64076"/>
    </ligand>
</feature>
<keyword evidence="2 6" id="KW-0067">ATP-binding</keyword>
<comment type="cofactor">
    <cofactor evidence="6">
        <name>Mg(2+)</name>
        <dbReference type="ChEBI" id="CHEBI:18420"/>
    </cofactor>
</comment>
<evidence type="ECO:0000256" key="2">
    <source>
        <dbReference type="ARBA" id="ARBA00022840"/>
    </source>
</evidence>
<keyword evidence="3 6" id="KW-0521">NADP</keyword>
<evidence type="ECO:0000256" key="7">
    <source>
        <dbReference type="SAM" id="MobiDB-lite"/>
    </source>
</evidence>
<evidence type="ECO:0000256" key="6">
    <source>
        <dbReference type="HAMAP-Rule" id="MF_01965"/>
    </source>
</evidence>
<feature type="binding site" evidence="6">
    <location>
        <position position="40"/>
    </location>
    <ligand>
        <name>(6S)-NADPHX</name>
        <dbReference type="ChEBI" id="CHEBI:64076"/>
    </ligand>
</feature>
<name>A0A1F5E6E6_9BACT</name>
<evidence type="ECO:0000313" key="10">
    <source>
        <dbReference type="Proteomes" id="UP000177006"/>
    </source>
</evidence>
<proteinExistence type="inferred from homology"/>
<dbReference type="Proteomes" id="UP000177006">
    <property type="component" value="Unassembled WGS sequence"/>
</dbReference>
<comment type="caution">
    <text evidence="9">The sequence shown here is derived from an EMBL/GenBank/DDBJ whole genome shotgun (WGS) entry which is preliminary data.</text>
</comment>
<evidence type="ECO:0000256" key="5">
    <source>
        <dbReference type="ARBA" id="ARBA00023239"/>
    </source>
</evidence>
<dbReference type="InterPro" id="IPR000631">
    <property type="entry name" value="CARKD"/>
</dbReference>
<reference evidence="9 10" key="1">
    <citation type="journal article" date="2016" name="Nat. Commun.">
        <title>Thousands of microbial genomes shed light on interconnected biogeochemical processes in an aquifer system.</title>
        <authorList>
            <person name="Anantharaman K."/>
            <person name="Brown C.T."/>
            <person name="Hug L.A."/>
            <person name="Sharon I."/>
            <person name="Castelle C.J."/>
            <person name="Probst A.J."/>
            <person name="Thomas B.C."/>
            <person name="Singh A."/>
            <person name="Wilkins M.J."/>
            <person name="Karaoz U."/>
            <person name="Brodie E.L."/>
            <person name="Williams K.H."/>
            <person name="Hubbard S.S."/>
            <person name="Banfield J.F."/>
        </authorList>
    </citation>
    <scope>NUCLEOTIDE SEQUENCE [LARGE SCALE GENOMIC DNA]</scope>
</reference>
<dbReference type="PANTHER" id="PTHR12592:SF0">
    <property type="entry name" value="ATP-DEPENDENT (S)-NAD(P)H-HYDRATE DEHYDRATASE"/>
    <property type="match status" value="1"/>
</dbReference>
<keyword evidence="5 6" id="KW-0456">Lyase</keyword>
<dbReference type="PROSITE" id="PS51383">
    <property type="entry name" value="YJEF_C_3"/>
    <property type="match status" value="1"/>
</dbReference>
<keyword evidence="4 6" id="KW-0520">NAD</keyword>
<evidence type="ECO:0000256" key="3">
    <source>
        <dbReference type="ARBA" id="ARBA00022857"/>
    </source>
</evidence>
<dbReference type="GO" id="GO:0005524">
    <property type="term" value="F:ATP binding"/>
    <property type="evidence" value="ECO:0007669"/>
    <property type="project" value="UniProtKB-KW"/>
</dbReference>
<dbReference type="GO" id="GO:0110051">
    <property type="term" value="P:metabolite repair"/>
    <property type="evidence" value="ECO:0007669"/>
    <property type="project" value="TreeGrafter"/>
</dbReference>
<comment type="similarity">
    <text evidence="6">Belongs to the NnrD/CARKD family.</text>
</comment>
<dbReference type="STRING" id="1797457.A2160_04410"/>